<evidence type="ECO:0000256" key="1">
    <source>
        <dbReference type="SAM" id="MobiDB-lite"/>
    </source>
</evidence>
<feature type="region of interest" description="Disordered" evidence="1">
    <location>
        <begin position="1"/>
        <end position="40"/>
    </location>
</feature>
<accession>A0A6P8Z461</accession>
<gene>
    <name evidence="3" type="primary">LOC117645367</name>
</gene>
<dbReference type="InParanoid" id="A0A6P8Z461"/>
<name>A0A6P8Z461_THRPL</name>
<dbReference type="Proteomes" id="UP000515158">
    <property type="component" value="Unplaced"/>
</dbReference>
<proteinExistence type="predicted"/>
<dbReference type="KEGG" id="tpal:117645367"/>
<dbReference type="RefSeq" id="XP_034241402.1">
    <property type="nucleotide sequence ID" value="XM_034385511.1"/>
</dbReference>
<organism evidence="3">
    <name type="scientific">Thrips palmi</name>
    <name type="common">Melon thrips</name>
    <dbReference type="NCBI Taxonomy" id="161013"/>
    <lineage>
        <taxon>Eukaryota</taxon>
        <taxon>Metazoa</taxon>
        <taxon>Ecdysozoa</taxon>
        <taxon>Arthropoda</taxon>
        <taxon>Hexapoda</taxon>
        <taxon>Insecta</taxon>
        <taxon>Pterygota</taxon>
        <taxon>Neoptera</taxon>
        <taxon>Paraneoptera</taxon>
        <taxon>Thysanoptera</taxon>
        <taxon>Terebrantia</taxon>
        <taxon>Thripoidea</taxon>
        <taxon>Thripidae</taxon>
        <taxon>Thrips</taxon>
    </lineage>
</organism>
<keyword evidence="2" id="KW-1185">Reference proteome</keyword>
<dbReference type="OrthoDB" id="8196961at2759"/>
<protein>
    <submittedName>
        <fullName evidence="3">Uncharacterized protein LOC117645367</fullName>
    </submittedName>
</protein>
<dbReference type="GeneID" id="117645367"/>
<dbReference type="Pfam" id="PF09495">
    <property type="entry name" value="DUF2462"/>
    <property type="match status" value="1"/>
</dbReference>
<evidence type="ECO:0000313" key="3">
    <source>
        <dbReference type="RefSeq" id="XP_034241402.1"/>
    </source>
</evidence>
<sequence>MAQGKSKAKAQLPANVKAKKKFSVKSKTISKARPNAPIAPKVTGKTIESLKMKKAISKGVGEALESELRSKALDGKNSLLTKKEMAERAAANK</sequence>
<feature type="compositionally biased region" description="Basic residues" evidence="1">
    <location>
        <begin position="17"/>
        <end position="30"/>
    </location>
</feature>
<reference evidence="3" key="1">
    <citation type="submission" date="2025-08" db="UniProtKB">
        <authorList>
            <consortium name="RefSeq"/>
        </authorList>
    </citation>
    <scope>IDENTIFICATION</scope>
    <source>
        <tissue evidence="3">Total insect</tissue>
    </source>
</reference>
<dbReference type="InterPro" id="IPR019034">
    <property type="entry name" value="UPF0390"/>
</dbReference>
<dbReference type="AlphaFoldDB" id="A0A6P8Z461"/>
<dbReference type="FunCoup" id="A0A6P8Z461">
    <property type="interactions" value="2"/>
</dbReference>
<evidence type="ECO:0000313" key="2">
    <source>
        <dbReference type="Proteomes" id="UP000515158"/>
    </source>
</evidence>